<evidence type="ECO:0000259" key="1">
    <source>
        <dbReference type="Pfam" id="PF03190"/>
    </source>
</evidence>
<dbReference type="CDD" id="cd02955">
    <property type="entry name" value="SSP411"/>
    <property type="match status" value="1"/>
</dbReference>
<evidence type="ECO:0000313" key="2">
    <source>
        <dbReference type="EMBL" id="REE96082.1"/>
    </source>
</evidence>
<comment type="caution">
    <text evidence="2">The sequence shown here is derived from an EMBL/GenBank/DDBJ whole genome shotgun (WGS) entry which is preliminary data.</text>
</comment>
<gene>
    <name evidence="2" type="ORF">DFJ69_1506</name>
</gene>
<dbReference type="Gene3D" id="3.40.30.10">
    <property type="entry name" value="Glutaredoxin"/>
    <property type="match status" value="1"/>
</dbReference>
<accession>A0A3D9SJI7</accession>
<dbReference type="SUPFAM" id="SSF48208">
    <property type="entry name" value="Six-hairpin glycosidases"/>
    <property type="match status" value="1"/>
</dbReference>
<organism evidence="2 3">
    <name type="scientific">Thermomonospora umbrina</name>
    <dbReference type="NCBI Taxonomy" id="111806"/>
    <lineage>
        <taxon>Bacteria</taxon>
        <taxon>Bacillati</taxon>
        <taxon>Actinomycetota</taxon>
        <taxon>Actinomycetes</taxon>
        <taxon>Streptosporangiales</taxon>
        <taxon>Thermomonosporaceae</taxon>
        <taxon>Thermomonospora</taxon>
    </lineage>
</organism>
<dbReference type="AlphaFoldDB" id="A0A3D9SJI7"/>
<dbReference type="Pfam" id="PF03190">
    <property type="entry name" value="Thioredox_DsbH"/>
    <property type="match status" value="1"/>
</dbReference>
<dbReference type="Gene3D" id="1.50.10.10">
    <property type="match status" value="1"/>
</dbReference>
<dbReference type="InterPro" id="IPR036249">
    <property type="entry name" value="Thioredoxin-like_sf"/>
</dbReference>
<dbReference type="EMBL" id="QTTT01000001">
    <property type="protein sequence ID" value="REE96082.1"/>
    <property type="molecule type" value="Genomic_DNA"/>
</dbReference>
<dbReference type="Proteomes" id="UP000256661">
    <property type="component" value="Unassembled WGS sequence"/>
</dbReference>
<dbReference type="PIRSF" id="PIRSF006402">
    <property type="entry name" value="UCP006402_thioredoxin"/>
    <property type="match status" value="1"/>
</dbReference>
<dbReference type="GO" id="GO:0005975">
    <property type="term" value="P:carbohydrate metabolic process"/>
    <property type="evidence" value="ECO:0007669"/>
    <property type="project" value="InterPro"/>
</dbReference>
<dbReference type="PANTHER" id="PTHR42899">
    <property type="entry name" value="SPERMATOGENESIS-ASSOCIATED PROTEIN 20"/>
    <property type="match status" value="1"/>
</dbReference>
<protein>
    <recommendedName>
        <fullName evidence="1">Spermatogenesis-associated protein 20-like TRX domain-containing protein</fullName>
    </recommendedName>
</protein>
<proteinExistence type="predicted"/>
<dbReference type="InterPro" id="IPR004879">
    <property type="entry name" value="Ssp411-like_TRX"/>
</dbReference>
<dbReference type="PANTHER" id="PTHR42899:SF1">
    <property type="entry name" value="SPERMATOGENESIS-ASSOCIATED PROTEIN 20"/>
    <property type="match status" value="1"/>
</dbReference>
<name>A0A3D9SJI7_9ACTN</name>
<dbReference type="InterPro" id="IPR024705">
    <property type="entry name" value="Ssp411"/>
</dbReference>
<evidence type="ECO:0000313" key="3">
    <source>
        <dbReference type="Proteomes" id="UP000256661"/>
    </source>
</evidence>
<sequence length="662" mass="70754">MNRLKDATSPYLLQHADNPVDWWEWGEEAFAEARTRDVPILLSVGYAACHWCHVMAHESFEDAETARHMNELFVNVKVDREERPDVDAVYMEATQAMTGQGGWPMTVFMTPDGAPFYCGTYFPRPRFRALLDAVARAWREQRDEVVGQGRQVVDALTSRGSALGGAEPPSEERLAQAVTSLADSYDAARGGFGGAPKFPPSMVLEFLLRHHARTDDGQSLAMASHTLEAMARGGMYDQLGGGFARYSVDDSWVVPHFEKMLYDNALLARVYAHWWRLTGDPLAKRIALETCDWMLRDLRTSQGGLASALDADSEGVEGRFYVWTPEELRAALGDADGADAAGMFRVTAAGTFEHGSSVLQLLADPADPERYRRIRAQLLAAREERVPPARDDKVVAAWNGLAVAALADCGALLGRPDLVVAAGQIVHLIENVHLVDGRLIRTSRDGAAGANAGVLEDYADVAEGLLALHAVTGDPAHVRLAGTLLEAVLTHFEDGHGGFYDTADDAERLFRRPQDPTDNAAPSGQSAAAGALLSYAALTGSARHREAAMSALGPATLLAEQHARFAGWGLAVAEALAAGPLEIAIVGDPADERTRALHGAALAAVAPGTVITLGSGDGSEGVPLLVGRGLVGGVPAAYVCRDFTCRLPVTTPAELTAELAGR</sequence>
<keyword evidence="3" id="KW-1185">Reference proteome</keyword>
<feature type="domain" description="Spermatogenesis-associated protein 20-like TRX" evidence="1">
    <location>
        <begin position="1"/>
        <end position="156"/>
    </location>
</feature>
<dbReference type="RefSeq" id="WP_116021785.1">
    <property type="nucleotide sequence ID" value="NZ_QTTT01000001.1"/>
</dbReference>
<reference evidence="2 3" key="1">
    <citation type="submission" date="2018-08" db="EMBL/GenBank/DDBJ databases">
        <title>Sequencing the genomes of 1000 actinobacteria strains.</title>
        <authorList>
            <person name="Klenk H.-P."/>
        </authorList>
    </citation>
    <scope>NUCLEOTIDE SEQUENCE [LARGE SCALE GENOMIC DNA]</scope>
    <source>
        <strain evidence="2 3">DSM 43927</strain>
    </source>
</reference>
<dbReference type="SUPFAM" id="SSF52833">
    <property type="entry name" value="Thioredoxin-like"/>
    <property type="match status" value="1"/>
</dbReference>
<dbReference type="OrthoDB" id="9762614at2"/>
<dbReference type="InterPro" id="IPR012341">
    <property type="entry name" value="6hp_glycosidase-like_sf"/>
</dbReference>
<dbReference type="InterPro" id="IPR008928">
    <property type="entry name" value="6-hairpin_glycosidase_sf"/>
</dbReference>